<dbReference type="GeneID" id="106546914"/>
<keyword evidence="7" id="KW-0378">Hydrolase</keyword>
<feature type="domain" description="Rege-1 UBA-like" evidence="12">
    <location>
        <begin position="105"/>
        <end position="146"/>
    </location>
</feature>
<sequence length="371" mass="42196">MTAWSMVERLRMEKRHSQDERTIEQDGRDCSTESEEWTSSESEHEEPCVKNSSHNPLPREKDIPPHKLHRQLCRSPCLDQPSFSQNSLLQDLKLEDGKTNSDKEYQAKIDFALKLGYAGDQIQAVLNKLGVDALINDILAELVRLGNKAENEGPASLGSSTAPTGGTAAKEVTSPELSLEEDVVDSSDNLRPIVIDGSNVAMSHGNKEGFSCRGIQLAVDWFLEKGHKDITVFVPTWRKEQSRPDAPITDQEILHRLEKEKILVFTPSRRVQGRRVVCYDDRFIVKLAYDSDGIIVSNDNYRDLQNEKPEWKKFIEERLLMYSFVNDKFMPPDDPLGRHGPSLENFLRKKPVIPEHKKQPCPYGKKCTYGH</sequence>
<dbReference type="GO" id="GO:0036464">
    <property type="term" value="C:cytoplasmic ribonucleoprotein granule"/>
    <property type="evidence" value="ECO:0007669"/>
    <property type="project" value="TreeGrafter"/>
</dbReference>
<evidence type="ECO:0000259" key="12">
    <source>
        <dbReference type="Pfam" id="PF18039"/>
    </source>
</evidence>
<accession>A0A6I9XYQ0</accession>
<dbReference type="OrthoDB" id="392925at2759"/>
<evidence type="ECO:0000256" key="10">
    <source>
        <dbReference type="SAM" id="MobiDB-lite"/>
    </source>
</evidence>
<comment type="similarity">
    <text evidence="2">Belongs to the ZC3H12 family.</text>
</comment>
<dbReference type="InterPro" id="IPR021869">
    <property type="entry name" value="RNase_Zc3h12_NYN"/>
</dbReference>
<dbReference type="GO" id="GO:0008270">
    <property type="term" value="F:zinc ion binding"/>
    <property type="evidence" value="ECO:0007669"/>
    <property type="project" value="UniProtKB-KW"/>
</dbReference>
<feature type="region of interest" description="Disordered" evidence="10">
    <location>
        <begin position="1"/>
        <end position="64"/>
    </location>
</feature>
<evidence type="ECO:0000259" key="11">
    <source>
        <dbReference type="Pfam" id="PF11977"/>
    </source>
</evidence>
<protein>
    <submittedName>
        <fullName evidence="14">Probable ribonuclease ZC3H12B</fullName>
    </submittedName>
</protein>
<dbReference type="GO" id="GO:0004521">
    <property type="term" value="F:RNA endonuclease activity"/>
    <property type="evidence" value="ECO:0007669"/>
    <property type="project" value="TreeGrafter"/>
</dbReference>
<dbReference type="GO" id="GO:0003729">
    <property type="term" value="F:mRNA binding"/>
    <property type="evidence" value="ECO:0007669"/>
    <property type="project" value="TreeGrafter"/>
</dbReference>
<feature type="domain" description="RNase NYN" evidence="11">
    <location>
        <begin position="190"/>
        <end position="345"/>
    </location>
</feature>
<dbReference type="InterPro" id="IPR040546">
    <property type="entry name" value="Rege-1_UBA-like"/>
</dbReference>
<organism evidence="13 14">
    <name type="scientific">Thamnophis sirtalis</name>
    <dbReference type="NCBI Taxonomy" id="35019"/>
    <lineage>
        <taxon>Eukaryota</taxon>
        <taxon>Metazoa</taxon>
        <taxon>Chordata</taxon>
        <taxon>Craniata</taxon>
        <taxon>Vertebrata</taxon>
        <taxon>Euteleostomi</taxon>
        <taxon>Lepidosauria</taxon>
        <taxon>Squamata</taxon>
        <taxon>Bifurcata</taxon>
        <taxon>Unidentata</taxon>
        <taxon>Episquamata</taxon>
        <taxon>Toxicofera</taxon>
        <taxon>Serpentes</taxon>
        <taxon>Colubroidea</taxon>
        <taxon>Colubridae</taxon>
        <taxon>Natricinae</taxon>
        <taxon>Thamnophis</taxon>
    </lineage>
</organism>
<dbReference type="InterPro" id="IPR051101">
    <property type="entry name" value="ZC3H12/N4BP1_RNase_Reg"/>
</dbReference>
<keyword evidence="3" id="KW-0540">Nuclease</keyword>
<keyword evidence="13" id="KW-1185">Reference proteome</keyword>
<evidence type="ECO:0000256" key="9">
    <source>
        <dbReference type="ARBA" id="ARBA00022842"/>
    </source>
</evidence>
<keyword evidence="8" id="KW-0862">Zinc</keyword>
<dbReference type="Proteomes" id="UP000504617">
    <property type="component" value="Unplaced"/>
</dbReference>
<evidence type="ECO:0000313" key="13">
    <source>
        <dbReference type="Proteomes" id="UP000504617"/>
    </source>
</evidence>
<feature type="compositionally biased region" description="Basic and acidic residues" evidence="10">
    <location>
        <begin position="8"/>
        <end position="31"/>
    </location>
</feature>
<dbReference type="AlphaFoldDB" id="A0A6I9XYQ0"/>
<evidence type="ECO:0000313" key="14">
    <source>
        <dbReference type="RefSeq" id="XP_013919377.1"/>
    </source>
</evidence>
<dbReference type="FunFam" id="3.40.50.11980:FF:000001">
    <property type="entry name" value="ZC3H12A isoform 1"/>
    <property type="match status" value="1"/>
</dbReference>
<dbReference type="PANTHER" id="PTHR12876">
    <property type="entry name" value="N4BP1-RELATED"/>
    <property type="match status" value="1"/>
</dbReference>
<evidence type="ECO:0000256" key="2">
    <source>
        <dbReference type="ARBA" id="ARBA00010922"/>
    </source>
</evidence>
<evidence type="ECO:0000256" key="1">
    <source>
        <dbReference type="ARBA" id="ARBA00001946"/>
    </source>
</evidence>
<dbReference type="Pfam" id="PF11977">
    <property type="entry name" value="RNase_Zc3h12a"/>
    <property type="match status" value="1"/>
</dbReference>
<dbReference type="GO" id="GO:0016787">
    <property type="term" value="F:hydrolase activity"/>
    <property type="evidence" value="ECO:0007669"/>
    <property type="project" value="UniProtKB-KW"/>
</dbReference>
<evidence type="ECO:0000256" key="8">
    <source>
        <dbReference type="ARBA" id="ARBA00022833"/>
    </source>
</evidence>
<evidence type="ECO:0000256" key="6">
    <source>
        <dbReference type="ARBA" id="ARBA00022771"/>
    </source>
</evidence>
<evidence type="ECO:0000256" key="5">
    <source>
        <dbReference type="ARBA" id="ARBA00022759"/>
    </source>
</evidence>
<keyword evidence="6" id="KW-0863">Zinc-finger</keyword>
<dbReference type="KEGG" id="tsr:106546914"/>
<keyword evidence="9" id="KW-0460">Magnesium</keyword>
<proteinExistence type="inferred from homology"/>
<feature type="non-terminal residue" evidence="14">
    <location>
        <position position="371"/>
    </location>
</feature>
<name>A0A6I9XYQ0_9SAUR</name>
<evidence type="ECO:0000256" key="3">
    <source>
        <dbReference type="ARBA" id="ARBA00022722"/>
    </source>
</evidence>
<evidence type="ECO:0000256" key="7">
    <source>
        <dbReference type="ARBA" id="ARBA00022801"/>
    </source>
</evidence>
<gene>
    <name evidence="14" type="primary">LOC106546914</name>
</gene>
<dbReference type="CDD" id="cd18729">
    <property type="entry name" value="PIN_Zc3h12-like"/>
    <property type="match status" value="1"/>
</dbReference>
<dbReference type="Gene3D" id="3.40.50.11980">
    <property type="match status" value="1"/>
</dbReference>
<evidence type="ECO:0000256" key="4">
    <source>
        <dbReference type="ARBA" id="ARBA00022723"/>
    </source>
</evidence>
<dbReference type="GO" id="GO:0005634">
    <property type="term" value="C:nucleus"/>
    <property type="evidence" value="ECO:0007669"/>
    <property type="project" value="TreeGrafter"/>
</dbReference>
<feature type="region of interest" description="Disordered" evidence="10">
    <location>
        <begin position="152"/>
        <end position="181"/>
    </location>
</feature>
<dbReference type="Pfam" id="PF18039">
    <property type="entry name" value="UBA_6"/>
    <property type="match status" value="1"/>
</dbReference>
<keyword evidence="4" id="KW-0479">Metal-binding</keyword>
<keyword evidence="5" id="KW-0255">Endonuclease</keyword>
<dbReference type="RefSeq" id="XP_013919377.1">
    <property type="nucleotide sequence ID" value="XM_014063902.1"/>
</dbReference>
<reference evidence="14" key="1">
    <citation type="submission" date="2025-08" db="UniProtKB">
        <authorList>
            <consortium name="RefSeq"/>
        </authorList>
    </citation>
    <scope>IDENTIFICATION</scope>
</reference>
<dbReference type="PANTHER" id="PTHR12876:SF27">
    <property type="entry name" value="RIBONUCLEASE ZC3H12B-RELATED"/>
    <property type="match status" value="1"/>
</dbReference>
<comment type="cofactor">
    <cofactor evidence="1">
        <name>Mg(2+)</name>
        <dbReference type="ChEBI" id="CHEBI:18420"/>
    </cofactor>
</comment>